<dbReference type="InterPro" id="IPR050297">
    <property type="entry name" value="LipidA_mod_glycosyltrf_83"/>
</dbReference>
<dbReference type="GO" id="GO:0016763">
    <property type="term" value="F:pentosyltransferase activity"/>
    <property type="evidence" value="ECO:0007669"/>
    <property type="project" value="TreeGrafter"/>
</dbReference>
<dbReference type="Proteomes" id="UP000061546">
    <property type="component" value="Chromosome"/>
</dbReference>
<keyword evidence="6 8" id="KW-1133">Transmembrane helix</keyword>
<evidence type="ECO:0000256" key="6">
    <source>
        <dbReference type="ARBA" id="ARBA00022989"/>
    </source>
</evidence>
<keyword evidence="4" id="KW-0808">Transferase</keyword>
<dbReference type="KEGG" id="lhi:JP39_08375"/>
<evidence type="ECO:0000256" key="3">
    <source>
        <dbReference type="ARBA" id="ARBA00022676"/>
    </source>
</evidence>
<dbReference type="STRING" id="1074467.JP39_08375"/>
<organism evidence="9 10">
    <name type="scientific">Companilactobacillus heilongjiangensis</name>
    <dbReference type="NCBI Taxonomy" id="1074467"/>
    <lineage>
        <taxon>Bacteria</taxon>
        <taxon>Bacillati</taxon>
        <taxon>Bacillota</taxon>
        <taxon>Bacilli</taxon>
        <taxon>Lactobacillales</taxon>
        <taxon>Lactobacillaceae</taxon>
        <taxon>Companilactobacillus</taxon>
    </lineage>
</organism>
<evidence type="ECO:0000256" key="5">
    <source>
        <dbReference type="ARBA" id="ARBA00022692"/>
    </source>
</evidence>
<dbReference type="GO" id="GO:0005886">
    <property type="term" value="C:plasma membrane"/>
    <property type="evidence" value="ECO:0007669"/>
    <property type="project" value="UniProtKB-SubCell"/>
</dbReference>
<feature type="transmembrane region" description="Helical" evidence="8">
    <location>
        <begin position="44"/>
        <end position="61"/>
    </location>
</feature>
<dbReference type="PANTHER" id="PTHR33908:SF11">
    <property type="entry name" value="MEMBRANE PROTEIN"/>
    <property type="match status" value="1"/>
</dbReference>
<feature type="transmembrane region" description="Helical" evidence="8">
    <location>
        <begin position="425"/>
        <end position="443"/>
    </location>
</feature>
<protein>
    <submittedName>
        <fullName evidence="9">Uncharacterized protein</fullName>
    </submittedName>
</protein>
<feature type="transmembrane region" description="Helical" evidence="8">
    <location>
        <begin position="397"/>
        <end position="418"/>
    </location>
</feature>
<evidence type="ECO:0000256" key="2">
    <source>
        <dbReference type="ARBA" id="ARBA00022475"/>
    </source>
</evidence>
<keyword evidence="5 8" id="KW-0812">Transmembrane</keyword>
<name>A0A0K2LDV4_9LACO</name>
<sequence>MIERFQNIINKTILTCVAIFATTVFLLMLVFYYQNFLFENSHNVIIAIAFIILVLVLGYGLTRIKTDDRILNWLILITMLLVFMITAIFWISKVPSVQLSDFGNFWDRLLDYKVGDPLYQTDNDYFSKYAYQSGYFVYVLGVSRIFGYHIFAVQFLNVVYQALILLFTYLLVVKVFDNIKMARLSVLILMVDLDWFALNSVASNQYLGSLFYLITLYLLMQNKLKYYILAGITLTGGCLIRPIGPVIIAGIVVYAVIYLLMKKHDFHATLKVLLALVIYFALFSMASWGIKASNINAYGLTNNDPEWKFVTGLNYQSNGTYSPDMDKLIDPSNTRAQMSKVEKKQLHKEIVYLNENHAWLRLFLHKTQVLWSSRTMATDFANIKMMHNDATVARVDFLAYVGSIILIVFSFIGSLQLFRSKFNDNLYLLLLPLMAFAVVQLLIEVQGRYRIEFLPVIAIVGGVGFYQVLHIFSSIRLRQKKGVPLNQTL</sequence>
<proteinExistence type="predicted"/>
<comment type="subcellular location">
    <subcellularLocation>
        <location evidence="1">Cell membrane</location>
        <topology evidence="1">Multi-pass membrane protein</topology>
    </subcellularLocation>
</comment>
<keyword evidence="2" id="KW-1003">Cell membrane</keyword>
<reference evidence="9 10" key="1">
    <citation type="submission" date="2015-08" db="EMBL/GenBank/DDBJ databases">
        <title>Genomic sequence of Lactobacillus heilongjiangensis DSM 28069, isolated from Chinese traditional pickle.</title>
        <authorList>
            <person name="Jiang X."/>
            <person name="Zheng B."/>
            <person name="Cheng H."/>
        </authorList>
    </citation>
    <scope>NUCLEOTIDE SEQUENCE [LARGE SCALE GENOMIC DNA]</scope>
    <source>
        <strain evidence="9 10">DSM 28069</strain>
    </source>
</reference>
<accession>A0A0K2LDV4</accession>
<evidence type="ECO:0000256" key="4">
    <source>
        <dbReference type="ARBA" id="ARBA00022679"/>
    </source>
</evidence>
<feature type="transmembrane region" description="Helical" evidence="8">
    <location>
        <begin position="272"/>
        <end position="290"/>
    </location>
</feature>
<evidence type="ECO:0000256" key="7">
    <source>
        <dbReference type="ARBA" id="ARBA00023136"/>
    </source>
</evidence>
<feature type="transmembrane region" description="Helical" evidence="8">
    <location>
        <begin position="73"/>
        <end position="92"/>
    </location>
</feature>
<dbReference type="AlphaFoldDB" id="A0A0K2LDV4"/>
<dbReference type="EMBL" id="CP012559">
    <property type="protein sequence ID" value="ALB29368.1"/>
    <property type="molecule type" value="Genomic_DNA"/>
</dbReference>
<feature type="transmembrane region" description="Helical" evidence="8">
    <location>
        <begin position="449"/>
        <end position="472"/>
    </location>
</feature>
<keyword evidence="10" id="KW-1185">Reference proteome</keyword>
<keyword evidence="7 8" id="KW-0472">Membrane</keyword>
<evidence type="ECO:0000313" key="9">
    <source>
        <dbReference type="EMBL" id="ALB29368.1"/>
    </source>
</evidence>
<feature type="transmembrane region" description="Helical" evidence="8">
    <location>
        <begin position="145"/>
        <end position="172"/>
    </location>
</feature>
<evidence type="ECO:0000313" key="10">
    <source>
        <dbReference type="Proteomes" id="UP000061546"/>
    </source>
</evidence>
<evidence type="ECO:0000256" key="1">
    <source>
        <dbReference type="ARBA" id="ARBA00004651"/>
    </source>
</evidence>
<dbReference type="GO" id="GO:0009103">
    <property type="term" value="P:lipopolysaccharide biosynthetic process"/>
    <property type="evidence" value="ECO:0007669"/>
    <property type="project" value="UniProtKB-ARBA"/>
</dbReference>
<feature type="transmembrane region" description="Helical" evidence="8">
    <location>
        <begin position="12"/>
        <end position="32"/>
    </location>
</feature>
<evidence type="ECO:0000256" key="8">
    <source>
        <dbReference type="SAM" id="Phobius"/>
    </source>
</evidence>
<keyword evidence="3" id="KW-0328">Glycosyltransferase</keyword>
<dbReference type="PANTHER" id="PTHR33908">
    <property type="entry name" value="MANNOSYLTRANSFERASE YKCB-RELATED"/>
    <property type="match status" value="1"/>
</dbReference>
<feature type="transmembrane region" description="Helical" evidence="8">
    <location>
        <begin position="227"/>
        <end position="260"/>
    </location>
</feature>
<gene>
    <name evidence="9" type="ORF">JP39_08375</name>
</gene>